<accession>A0ABP9Q995</accession>
<dbReference type="Gene3D" id="1.10.3450.10">
    <property type="entry name" value="TTHA0068-like"/>
    <property type="match status" value="1"/>
</dbReference>
<name>A0ABP9Q995_9PSEU</name>
<reference evidence="3" key="1">
    <citation type="journal article" date="2019" name="Int. J. Syst. Evol. Microbiol.">
        <title>The Global Catalogue of Microorganisms (GCM) 10K type strain sequencing project: providing services to taxonomists for standard genome sequencing and annotation.</title>
        <authorList>
            <consortium name="The Broad Institute Genomics Platform"/>
            <consortium name="The Broad Institute Genome Sequencing Center for Infectious Disease"/>
            <person name="Wu L."/>
            <person name="Ma J."/>
        </authorList>
    </citation>
    <scope>NUCLEOTIDE SEQUENCE [LARGE SCALE GENOMIC DNA]</scope>
    <source>
        <strain evidence="3">JCM 18303</strain>
    </source>
</reference>
<dbReference type="Pfam" id="PF03745">
    <property type="entry name" value="DUF309"/>
    <property type="match status" value="1"/>
</dbReference>
<comment type="caution">
    <text evidence="2">The sequence shown here is derived from an EMBL/GenBank/DDBJ whole genome shotgun (WGS) entry which is preliminary data.</text>
</comment>
<keyword evidence="3" id="KW-1185">Reference proteome</keyword>
<dbReference type="PANTHER" id="PTHR34796">
    <property type="entry name" value="EXPRESSED PROTEIN"/>
    <property type="match status" value="1"/>
</dbReference>
<feature type="compositionally biased region" description="Basic and acidic residues" evidence="1">
    <location>
        <begin position="1"/>
        <end position="23"/>
    </location>
</feature>
<evidence type="ECO:0000313" key="3">
    <source>
        <dbReference type="Proteomes" id="UP001428817"/>
    </source>
</evidence>
<dbReference type="InterPro" id="IPR005500">
    <property type="entry name" value="DUF309"/>
</dbReference>
<feature type="region of interest" description="Disordered" evidence="1">
    <location>
        <begin position="1"/>
        <end position="46"/>
    </location>
</feature>
<dbReference type="EMBL" id="BAABJP010000015">
    <property type="protein sequence ID" value="GAA5157612.1"/>
    <property type="molecule type" value="Genomic_DNA"/>
</dbReference>
<sequence length="174" mass="18872">MAGQGRDRDDLGRARNARPRDSSGRPMAKGAPGVDRVPEDLALPPDEALREAQRLLDEGLPFHAHEVLEGTWKATEGPERALWQGLAQLAVGLTHAQRGNRTGAVSLLVRGSERIAPFAAEPPHRIDVAGLVAHAERLASLIRDDGLRAVTEADRRPRLFPFDQDGAGPAREDH</sequence>
<dbReference type="PANTHER" id="PTHR34796:SF1">
    <property type="entry name" value="EXPRESSED PROTEIN"/>
    <property type="match status" value="1"/>
</dbReference>
<evidence type="ECO:0000256" key="1">
    <source>
        <dbReference type="SAM" id="MobiDB-lite"/>
    </source>
</evidence>
<dbReference type="RefSeq" id="WP_185059287.1">
    <property type="nucleotide sequence ID" value="NZ_BAABJP010000015.1"/>
</dbReference>
<dbReference type="SUPFAM" id="SSF140663">
    <property type="entry name" value="TTHA0068-like"/>
    <property type="match status" value="1"/>
</dbReference>
<dbReference type="Proteomes" id="UP001428817">
    <property type="component" value="Unassembled WGS sequence"/>
</dbReference>
<dbReference type="InterPro" id="IPR023203">
    <property type="entry name" value="TTHA0068_sf"/>
</dbReference>
<proteinExistence type="predicted"/>
<feature type="region of interest" description="Disordered" evidence="1">
    <location>
        <begin position="154"/>
        <end position="174"/>
    </location>
</feature>
<organism evidence="2 3">
    <name type="scientific">Pseudonocardia eucalypti</name>
    <dbReference type="NCBI Taxonomy" id="648755"/>
    <lineage>
        <taxon>Bacteria</taxon>
        <taxon>Bacillati</taxon>
        <taxon>Actinomycetota</taxon>
        <taxon>Actinomycetes</taxon>
        <taxon>Pseudonocardiales</taxon>
        <taxon>Pseudonocardiaceae</taxon>
        <taxon>Pseudonocardia</taxon>
    </lineage>
</organism>
<evidence type="ECO:0000313" key="2">
    <source>
        <dbReference type="EMBL" id="GAA5157612.1"/>
    </source>
</evidence>
<protein>
    <submittedName>
        <fullName evidence="2">DUF309 domain-containing protein</fullName>
    </submittedName>
</protein>
<gene>
    <name evidence="2" type="ORF">GCM10023321_36100</name>
</gene>